<accession>X1S5K2</accession>
<gene>
    <name evidence="1" type="ORF">S12H4_37694</name>
</gene>
<reference evidence="1" key="1">
    <citation type="journal article" date="2014" name="Front. Microbiol.">
        <title>High frequency of phylogenetically diverse reductive dehalogenase-homologous genes in deep subseafloor sedimentary metagenomes.</title>
        <authorList>
            <person name="Kawai M."/>
            <person name="Futagami T."/>
            <person name="Toyoda A."/>
            <person name="Takaki Y."/>
            <person name="Nishi S."/>
            <person name="Hori S."/>
            <person name="Arai W."/>
            <person name="Tsubouchi T."/>
            <person name="Morono Y."/>
            <person name="Uchiyama I."/>
            <person name="Ito T."/>
            <person name="Fujiyama A."/>
            <person name="Inagaki F."/>
            <person name="Takami H."/>
        </authorList>
    </citation>
    <scope>NUCLEOTIDE SEQUENCE</scope>
    <source>
        <strain evidence="1">Expedition CK06-06</strain>
    </source>
</reference>
<proteinExistence type="predicted"/>
<organism evidence="1">
    <name type="scientific">marine sediment metagenome</name>
    <dbReference type="NCBI Taxonomy" id="412755"/>
    <lineage>
        <taxon>unclassified sequences</taxon>
        <taxon>metagenomes</taxon>
        <taxon>ecological metagenomes</taxon>
    </lineage>
</organism>
<protein>
    <submittedName>
        <fullName evidence="1">Uncharacterized protein</fullName>
    </submittedName>
</protein>
<dbReference type="EMBL" id="BARW01022617">
    <property type="protein sequence ID" value="GAI88183.1"/>
    <property type="molecule type" value="Genomic_DNA"/>
</dbReference>
<evidence type="ECO:0000313" key="1">
    <source>
        <dbReference type="EMBL" id="GAI88183.1"/>
    </source>
</evidence>
<comment type="caution">
    <text evidence="1">The sequence shown here is derived from an EMBL/GenBank/DDBJ whole genome shotgun (WGS) entry which is preliminary data.</text>
</comment>
<sequence length="205" mass="21480">MASWYDPIVDVLGSVGRGVINAAPAAFQYLAARENSQTARDIAKVQSGASGPAKVATRVQQQRIQQGGGQPYMNFMGGAQNGGNILQQLGIQQPQQSGIVFDASTAVAPYIADKLGQYLFGPGQEGAPTTGGNGGVAMQMPGQYGMQCRRGGTALIQAPQAFTEGAPGLRARSTFIVQNPMTGNLNWYRNMGKPVLFSGDLAAEK</sequence>
<name>X1S5K2_9ZZZZ</name>
<feature type="non-terminal residue" evidence="1">
    <location>
        <position position="205"/>
    </location>
</feature>
<dbReference type="AlphaFoldDB" id="X1S5K2"/>